<dbReference type="InterPro" id="IPR002931">
    <property type="entry name" value="Transglutaminase-like"/>
</dbReference>
<dbReference type="EMBL" id="JAOYEY010000021">
    <property type="protein sequence ID" value="MCV9884607.1"/>
    <property type="molecule type" value="Genomic_DNA"/>
</dbReference>
<dbReference type="Pfam" id="PF13559">
    <property type="entry name" value="DUF4129"/>
    <property type="match status" value="1"/>
</dbReference>
<feature type="transmembrane region" description="Helical" evidence="2">
    <location>
        <begin position="119"/>
        <end position="137"/>
    </location>
</feature>
<dbReference type="Pfam" id="PF11992">
    <property type="entry name" value="TgpA_N"/>
    <property type="match status" value="1"/>
</dbReference>
<dbReference type="PANTHER" id="PTHR42736">
    <property type="entry name" value="PROTEIN-GLUTAMINE GAMMA-GLUTAMYLTRANSFERASE"/>
    <property type="match status" value="1"/>
</dbReference>
<feature type="domain" description="Transglutaminase-like" evidence="3">
    <location>
        <begin position="476"/>
        <end position="551"/>
    </location>
</feature>
<accession>A0ABT3DD26</accession>
<protein>
    <submittedName>
        <fullName evidence="4">TransglutaminaseTgpA domain-containing protein</fullName>
    </submittedName>
</protein>
<feature type="transmembrane region" description="Helical" evidence="2">
    <location>
        <begin position="142"/>
        <end position="160"/>
    </location>
</feature>
<reference evidence="4 5" key="1">
    <citation type="submission" date="2022-10" db="EMBL/GenBank/DDBJ databases">
        <title>Draft genome assembly of moderately radiation resistant bacterium Metabacillus halosaccharovorans.</title>
        <authorList>
            <person name="Pal S."/>
            <person name="Gopinathan A."/>
        </authorList>
    </citation>
    <scope>NUCLEOTIDE SEQUENCE [LARGE SCALE GENOMIC DNA]</scope>
    <source>
        <strain evidence="4 5">VITHBRA001</strain>
    </source>
</reference>
<feature type="transmembrane region" description="Helical" evidence="2">
    <location>
        <begin position="68"/>
        <end position="90"/>
    </location>
</feature>
<feature type="region of interest" description="Disordered" evidence="1">
    <location>
        <begin position="567"/>
        <end position="609"/>
    </location>
</feature>
<feature type="compositionally biased region" description="Acidic residues" evidence="1">
    <location>
        <begin position="570"/>
        <end position="584"/>
    </location>
</feature>
<evidence type="ECO:0000313" key="4">
    <source>
        <dbReference type="EMBL" id="MCV9884607.1"/>
    </source>
</evidence>
<keyword evidence="2" id="KW-0472">Membrane</keyword>
<keyword evidence="2" id="KW-0812">Transmembrane</keyword>
<feature type="transmembrane region" description="Helical" evidence="2">
    <location>
        <begin position="616"/>
        <end position="636"/>
    </location>
</feature>
<keyword evidence="5" id="KW-1185">Reference proteome</keyword>
<dbReference type="SMART" id="SM00460">
    <property type="entry name" value="TGc"/>
    <property type="match status" value="1"/>
</dbReference>
<dbReference type="InterPro" id="IPR025403">
    <property type="entry name" value="TgpA-like_C"/>
</dbReference>
<evidence type="ECO:0000256" key="2">
    <source>
        <dbReference type="SAM" id="Phobius"/>
    </source>
</evidence>
<proteinExistence type="predicted"/>
<keyword evidence="2" id="KW-1133">Transmembrane helix</keyword>
<dbReference type="InterPro" id="IPR038765">
    <property type="entry name" value="Papain-like_cys_pep_sf"/>
</dbReference>
<dbReference type="Pfam" id="PF01841">
    <property type="entry name" value="Transglut_core"/>
    <property type="match status" value="1"/>
</dbReference>
<dbReference type="SUPFAM" id="SSF54001">
    <property type="entry name" value="Cysteine proteinases"/>
    <property type="match status" value="1"/>
</dbReference>
<dbReference type="RefSeq" id="WP_264141548.1">
    <property type="nucleotide sequence ID" value="NZ_JAOYEY010000021.1"/>
</dbReference>
<dbReference type="Gene3D" id="3.10.620.30">
    <property type="match status" value="1"/>
</dbReference>
<feature type="transmembrane region" description="Helical" evidence="2">
    <location>
        <begin position="12"/>
        <end position="28"/>
    </location>
</feature>
<gene>
    <name evidence="4" type="ORF">OIH86_02975</name>
</gene>
<feature type="transmembrane region" description="Helical" evidence="2">
    <location>
        <begin position="166"/>
        <end position="184"/>
    </location>
</feature>
<evidence type="ECO:0000259" key="3">
    <source>
        <dbReference type="SMART" id="SM00460"/>
    </source>
</evidence>
<feature type="transmembrane region" description="Helical" evidence="2">
    <location>
        <begin position="40"/>
        <end position="56"/>
    </location>
</feature>
<name>A0ABT3DD26_9BACI</name>
<dbReference type="InterPro" id="IPR021878">
    <property type="entry name" value="TgpA_N"/>
</dbReference>
<feature type="transmembrane region" description="Helical" evidence="2">
    <location>
        <begin position="204"/>
        <end position="221"/>
    </location>
</feature>
<evidence type="ECO:0000256" key="1">
    <source>
        <dbReference type="SAM" id="MobiDB-lite"/>
    </source>
</evidence>
<dbReference type="Proteomes" id="UP001526147">
    <property type="component" value="Unassembled WGS sequence"/>
</dbReference>
<dbReference type="PANTHER" id="PTHR42736:SF1">
    <property type="entry name" value="PROTEIN-GLUTAMINE GAMMA-GLUTAMYLTRANSFERASE"/>
    <property type="match status" value="1"/>
</dbReference>
<sequence>MKASNSFEGRSVALLYYVFAFILLWEWLKPLNAFTDTGNTFIFVFFIGVSFLMTFFHTKWYISFPVRIFIIMFMLHGLYFEGVFFSFLWISDLMRDIGFNFSLIPSADWMGMTSSFRTLLFFILLWLLVYLIHYWILYQKRILFFFVLTLVYITVLDTFTPYDATYAIVRIVLIGFFMLGLLYFDRLKKLENLKVKRITSLRWIMPLFAFIVFSMILAILAPKASPQWPDPVPFITAVGQQDEGGGDTKRIGYSPNDESLGGSFVSDDTEVFRHTSTDRHYWRVETKDVYTGKGWQASDPEAVQEEISSIPDELSWFDDRVETKSLESSITINQEYRYLHVIYPLGLTSVKTESELPLFLNRNSEMISPFQDNEGSREDFLSYDVTYDLPLYPLNEMKKAQTFEDVPEGFNERYTQLPESLPERVRELAVSITESKDNQFDKAKAIEDYLGSAEYTYDKEEIPVPSAEQDYVDQFLFETFKGYCDNFSTSMIVLLRSVNIPARWVKGYTEGEFVSTAENSEREYVVTNNNAHSWVEIYFDGVGWVPFEPTKGFVNPYTLTNDYRDVTENEDKEEPEEVLEEEKDPEQTPEKPEEVEEEETASSTNSSGLNMGDFRLGSTGLYILLIGGALLIFIVYRTRMKWLPGLIIMKYKNRSDDDVFFQAYESLLKQYERRGIKRKEGQTLREYARYIDDYFQMVHMTALTKNYEKALYRQDNAKDEWRKSVELWENLIKRTSS</sequence>
<organism evidence="4 5">
    <name type="scientific">Metabacillus halosaccharovorans</name>
    <dbReference type="NCBI Taxonomy" id="930124"/>
    <lineage>
        <taxon>Bacteria</taxon>
        <taxon>Bacillati</taxon>
        <taxon>Bacillota</taxon>
        <taxon>Bacilli</taxon>
        <taxon>Bacillales</taxon>
        <taxon>Bacillaceae</taxon>
        <taxon>Metabacillus</taxon>
    </lineage>
</organism>
<comment type="caution">
    <text evidence="4">The sequence shown here is derived from an EMBL/GenBank/DDBJ whole genome shotgun (WGS) entry which is preliminary data.</text>
</comment>
<evidence type="ECO:0000313" key="5">
    <source>
        <dbReference type="Proteomes" id="UP001526147"/>
    </source>
</evidence>
<dbReference type="InterPro" id="IPR052901">
    <property type="entry name" value="Bact_TGase-like"/>
</dbReference>